<dbReference type="PRINTS" id="PR00799">
    <property type="entry name" value="TRANSAMINASE"/>
</dbReference>
<evidence type="ECO:0000256" key="4">
    <source>
        <dbReference type="ARBA" id="ARBA00022576"/>
    </source>
</evidence>
<dbReference type="PANTHER" id="PTHR11879:SF22">
    <property type="entry name" value="ASPARTATE AMINOTRANSFERASE, MITOCHONDRIAL"/>
    <property type="match status" value="1"/>
</dbReference>
<dbReference type="InterPro" id="IPR000796">
    <property type="entry name" value="Asp_trans"/>
</dbReference>
<dbReference type="InterPro" id="IPR015422">
    <property type="entry name" value="PyrdxlP-dep_Trfase_small"/>
</dbReference>
<dbReference type="InterPro" id="IPR004839">
    <property type="entry name" value="Aminotransferase_I/II_large"/>
</dbReference>
<name>A0ABS7PQX5_9SPHN</name>
<evidence type="ECO:0000256" key="5">
    <source>
        <dbReference type="ARBA" id="ARBA00022679"/>
    </source>
</evidence>
<dbReference type="SUPFAM" id="SSF53383">
    <property type="entry name" value="PLP-dependent transferases"/>
    <property type="match status" value="1"/>
</dbReference>
<dbReference type="RefSeq" id="WP_222990843.1">
    <property type="nucleotide sequence ID" value="NZ_JAINVV010000007.1"/>
</dbReference>
<gene>
    <name evidence="8" type="ORF">K7G82_15620</name>
</gene>
<comment type="caution">
    <text evidence="8">The sequence shown here is derived from an EMBL/GenBank/DDBJ whole genome shotgun (WGS) entry which is preliminary data.</text>
</comment>
<dbReference type="GO" id="GO:0008483">
    <property type="term" value="F:transaminase activity"/>
    <property type="evidence" value="ECO:0007669"/>
    <property type="project" value="UniProtKB-KW"/>
</dbReference>
<evidence type="ECO:0000259" key="7">
    <source>
        <dbReference type="Pfam" id="PF00155"/>
    </source>
</evidence>
<dbReference type="NCBIfam" id="NF006719">
    <property type="entry name" value="PRK09257.1"/>
    <property type="match status" value="1"/>
</dbReference>
<keyword evidence="5" id="KW-0808">Transferase</keyword>
<keyword evidence="9" id="KW-1185">Reference proteome</keyword>
<comment type="similarity">
    <text evidence="2">Belongs to the class-I pyridoxal-phosphate-dependent aminotransferase family.</text>
</comment>
<dbReference type="InterPro" id="IPR015424">
    <property type="entry name" value="PyrdxlP-dep_Trfase"/>
</dbReference>
<dbReference type="Gene3D" id="3.90.1150.10">
    <property type="entry name" value="Aspartate Aminotransferase, domain 1"/>
    <property type="match status" value="1"/>
</dbReference>
<proteinExistence type="inferred from homology"/>
<comment type="cofactor">
    <cofactor evidence="1">
        <name>pyridoxal 5'-phosphate</name>
        <dbReference type="ChEBI" id="CHEBI:597326"/>
    </cofactor>
</comment>
<dbReference type="PANTHER" id="PTHR11879">
    <property type="entry name" value="ASPARTATE AMINOTRANSFERASE"/>
    <property type="match status" value="1"/>
</dbReference>
<dbReference type="EMBL" id="JAINVV010000007">
    <property type="protein sequence ID" value="MBY8823733.1"/>
    <property type="molecule type" value="Genomic_DNA"/>
</dbReference>
<dbReference type="InterPro" id="IPR015421">
    <property type="entry name" value="PyrdxlP-dep_Trfase_major"/>
</dbReference>
<organism evidence="8 9">
    <name type="scientific">Sphingomonas colocasiae</name>
    <dbReference type="NCBI Taxonomy" id="1848973"/>
    <lineage>
        <taxon>Bacteria</taxon>
        <taxon>Pseudomonadati</taxon>
        <taxon>Pseudomonadota</taxon>
        <taxon>Alphaproteobacteria</taxon>
        <taxon>Sphingomonadales</taxon>
        <taxon>Sphingomonadaceae</taxon>
        <taxon>Sphingomonas</taxon>
    </lineage>
</organism>
<dbReference type="Proteomes" id="UP000706039">
    <property type="component" value="Unassembled WGS sequence"/>
</dbReference>
<comment type="subunit">
    <text evidence="3">Homodimer.</text>
</comment>
<evidence type="ECO:0000256" key="1">
    <source>
        <dbReference type="ARBA" id="ARBA00001933"/>
    </source>
</evidence>
<reference evidence="8 9" key="1">
    <citation type="submission" date="2021-08" db="EMBL/GenBank/DDBJ databases">
        <authorList>
            <person name="Tuo L."/>
        </authorList>
    </citation>
    <scope>NUCLEOTIDE SEQUENCE [LARGE SCALE GENOMIC DNA]</scope>
    <source>
        <strain evidence="8 9">JCM 31229</strain>
    </source>
</reference>
<protein>
    <submittedName>
        <fullName evidence="8">Aspartate/tyrosine/aromatic aminotransferase</fullName>
    </submittedName>
</protein>
<accession>A0ABS7PQX5</accession>
<dbReference type="Pfam" id="PF00155">
    <property type="entry name" value="Aminotran_1_2"/>
    <property type="match status" value="1"/>
</dbReference>
<keyword evidence="6" id="KW-0663">Pyridoxal phosphate</keyword>
<dbReference type="Gene3D" id="3.40.640.10">
    <property type="entry name" value="Type I PLP-dependent aspartate aminotransferase-like (Major domain)"/>
    <property type="match status" value="1"/>
</dbReference>
<evidence type="ECO:0000313" key="8">
    <source>
        <dbReference type="EMBL" id="MBY8823733.1"/>
    </source>
</evidence>
<evidence type="ECO:0000256" key="2">
    <source>
        <dbReference type="ARBA" id="ARBA00007441"/>
    </source>
</evidence>
<sequence>MFADLSDAPLDPILGMAQVFAGDPSPQKIDLGIGVYKDENGNVIVLDTVKQAEEYLRNTQTTKSYLSSAGNPQYNDAVRGLIFAPGSDAHGRARTIQTPGGTGALRVGADFIAKLRPGARVFMPDPTWPNHPALFRAAGVETVVYPYYDVAAGRIRFDAMMDALGEQLTANDVLLLHGCCHNPSGADPDQAQWAAIAELLERTGAMPFVDLAYLGFGHGLEPDRAGINILAARVPEMIVASSCSKNFALYRERTGALTLVAGGERQVEAAKGHLLPVVRANYSMPPDHGAAVVAHILGTPALRAEWEVELNGMRERIRRVRLELVNQLAGKGGRDFSYLADQTGMFALLGISPAQVQSLRSDWHIYATDSGRANLAGLTMANVAHAAEAFASVTR</sequence>
<keyword evidence="4 8" id="KW-0032">Aminotransferase</keyword>
<dbReference type="CDD" id="cd00609">
    <property type="entry name" value="AAT_like"/>
    <property type="match status" value="1"/>
</dbReference>
<evidence type="ECO:0000313" key="9">
    <source>
        <dbReference type="Proteomes" id="UP000706039"/>
    </source>
</evidence>
<evidence type="ECO:0000256" key="3">
    <source>
        <dbReference type="ARBA" id="ARBA00011738"/>
    </source>
</evidence>
<evidence type="ECO:0000256" key="6">
    <source>
        <dbReference type="ARBA" id="ARBA00022898"/>
    </source>
</evidence>
<feature type="domain" description="Aminotransferase class I/classII large" evidence="7">
    <location>
        <begin position="27"/>
        <end position="390"/>
    </location>
</feature>